<dbReference type="OrthoDB" id="5069423at2"/>
<dbReference type="AlphaFoldDB" id="A0A1M7SPJ9"/>
<dbReference type="RefSeq" id="WP_072914257.1">
    <property type="nucleotide sequence ID" value="NZ_FRDM01000003.1"/>
</dbReference>
<sequence length="301" mass="30862">MTSTSLIGSRSAGVRRCGRTLAFAWLVTLVLSSLPAIVAVELAGVRPDAAHWGTAAAAVPLSALAWAWRPARPVRRYLLVMLVVFGVAYLLPPLLGGWTGTGGSALSQALASKTVFLVVAAAVAGLLVGGLRMTPREALLTPGHLAAPSGLRLPGRSRGVSWAVLGPVAAGGLFALLATSVWLESGLEPAAWERLVPVLPLVIACAAFNALSEEVVYRSGPLATLIGVVGSRQAVLLTSVWFGLAHYSGSVPEGFDGVLQSGALALLLGGAMVATRGLGWPLLIHFAVDLVVFASIAVVSS</sequence>
<gene>
    <name evidence="3" type="ORF">SAMN05660350_00979</name>
</gene>
<dbReference type="EMBL" id="FRDM01000003">
    <property type="protein sequence ID" value="SHN60457.1"/>
    <property type="molecule type" value="Genomic_DNA"/>
</dbReference>
<accession>A0A1M7SPJ9</accession>
<evidence type="ECO:0000313" key="3">
    <source>
        <dbReference type="EMBL" id="SHN60457.1"/>
    </source>
</evidence>
<dbReference type="InterPro" id="IPR003675">
    <property type="entry name" value="Rce1/LyrA-like_dom"/>
</dbReference>
<dbReference type="Proteomes" id="UP000184428">
    <property type="component" value="Unassembled WGS sequence"/>
</dbReference>
<dbReference type="GO" id="GO:0006508">
    <property type="term" value="P:proteolysis"/>
    <property type="evidence" value="ECO:0007669"/>
    <property type="project" value="UniProtKB-KW"/>
</dbReference>
<dbReference type="Pfam" id="PF02517">
    <property type="entry name" value="Rce1-like"/>
    <property type="match status" value="1"/>
</dbReference>
<feature type="transmembrane region" description="Helical" evidence="1">
    <location>
        <begin position="21"/>
        <end position="43"/>
    </location>
</feature>
<protein>
    <submittedName>
        <fullName evidence="3">CAAX protease self-immunity</fullName>
    </submittedName>
</protein>
<keyword evidence="1" id="KW-0812">Transmembrane</keyword>
<evidence type="ECO:0000259" key="2">
    <source>
        <dbReference type="Pfam" id="PF02517"/>
    </source>
</evidence>
<dbReference type="GO" id="GO:0004175">
    <property type="term" value="F:endopeptidase activity"/>
    <property type="evidence" value="ECO:0007669"/>
    <property type="project" value="UniProtKB-ARBA"/>
</dbReference>
<feature type="transmembrane region" description="Helical" evidence="1">
    <location>
        <begin position="223"/>
        <end position="245"/>
    </location>
</feature>
<reference evidence="3 4" key="1">
    <citation type="submission" date="2016-12" db="EMBL/GenBank/DDBJ databases">
        <authorList>
            <person name="Song W.-J."/>
            <person name="Kurnit D.M."/>
        </authorList>
    </citation>
    <scope>NUCLEOTIDE SEQUENCE [LARGE SCALE GENOMIC DNA]</scope>
    <source>
        <strain evidence="3 4">DSM 43162</strain>
    </source>
</reference>
<dbReference type="GO" id="GO:0080120">
    <property type="term" value="P:CAAX-box protein maturation"/>
    <property type="evidence" value="ECO:0007669"/>
    <property type="project" value="UniProtKB-ARBA"/>
</dbReference>
<keyword evidence="3" id="KW-0378">Hydrolase</keyword>
<feature type="transmembrane region" description="Helical" evidence="1">
    <location>
        <begin position="77"/>
        <end position="98"/>
    </location>
</feature>
<organism evidence="3 4">
    <name type="scientific">Geodermatophilus obscurus</name>
    <dbReference type="NCBI Taxonomy" id="1861"/>
    <lineage>
        <taxon>Bacteria</taxon>
        <taxon>Bacillati</taxon>
        <taxon>Actinomycetota</taxon>
        <taxon>Actinomycetes</taxon>
        <taxon>Geodermatophilales</taxon>
        <taxon>Geodermatophilaceae</taxon>
        <taxon>Geodermatophilus</taxon>
    </lineage>
</organism>
<feature type="domain" description="CAAX prenyl protease 2/Lysostaphin resistance protein A-like" evidence="2">
    <location>
        <begin position="199"/>
        <end position="291"/>
    </location>
</feature>
<keyword evidence="3" id="KW-0645">Protease</keyword>
<feature type="transmembrane region" description="Helical" evidence="1">
    <location>
        <begin position="282"/>
        <end position="300"/>
    </location>
</feature>
<feature type="transmembrane region" description="Helical" evidence="1">
    <location>
        <begin position="162"/>
        <end position="183"/>
    </location>
</feature>
<proteinExistence type="predicted"/>
<evidence type="ECO:0000313" key="4">
    <source>
        <dbReference type="Proteomes" id="UP000184428"/>
    </source>
</evidence>
<keyword evidence="1" id="KW-1133">Transmembrane helix</keyword>
<feature type="transmembrane region" description="Helical" evidence="1">
    <location>
        <begin position="49"/>
        <end position="68"/>
    </location>
</feature>
<keyword evidence="1" id="KW-0472">Membrane</keyword>
<name>A0A1M7SPJ9_9ACTN</name>
<feature type="transmembrane region" description="Helical" evidence="1">
    <location>
        <begin position="110"/>
        <end position="131"/>
    </location>
</feature>
<evidence type="ECO:0000256" key="1">
    <source>
        <dbReference type="SAM" id="Phobius"/>
    </source>
</evidence>
<feature type="transmembrane region" description="Helical" evidence="1">
    <location>
        <begin position="195"/>
        <end position="211"/>
    </location>
</feature>